<dbReference type="PANTHER" id="PTHR19848">
    <property type="entry name" value="WD40 REPEAT PROTEIN"/>
    <property type="match status" value="1"/>
</dbReference>
<proteinExistence type="predicted"/>
<dbReference type="InterPro" id="IPR036322">
    <property type="entry name" value="WD40_repeat_dom_sf"/>
</dbReference>
<evidence type="ECO:0000256" key="1">
    <source>
        <dbReference type="ARBA" id="ARBA00022574"/>
    </source>
</evidence>
<evidence type="ECO:0000256" key="4">
    <source>
        <dbReference type="ARBA" id="ARBA00022771"/>
    </source>
</evidence>
<feature type="coiled-coil region" evidence="8">
    <location>
        <begin position="195"/>
        <end position="243"/>
    </location>
</feature>
<dbReference type="RefSeq" id="XP_035828056.1">
    <property type="nucleotide sequence ID" value="XM_035972163.1"/>
</dbReference>
<dbReference type="Pfam" id="PF02176">
    <property type="entry name" value="zf-TRAF"/>
    <property type="match status" value="1"/>
</dbReference>
<dbReference type="SUPFAM" id="SSF49599">
    <property type="entry name" value="TRAF domain-like"/>
    <property type="match status" value="1"/>
</dbReference>
<keyword evidence="8" id="KW-0175">Coiled coil</keyword>
<dbReference type="InterPro" id="IPR001680">
    <property type="entry name" value="WD40_rpt"/>
</dbReference>
<feature type="domain" description="TRAF-type" evidence="10">
    <location>
        <begin position="112"/>
        <end position="159"/>
    </location>
</feature>
<keyword evidence="4 6" id="KW-0863">Zinc-finger</keyword>
<dbReference type="PANTHER" id="PTHR19848:SF6">
    <property type="entry name" value="E3 UBIQUITIN-PROTEIN LIGASE TRAF7"/>
    <property type="match status" value="1"/>
</dbReference>
<dbReference type="InterPro" id="IPR017907">
    <property type="entry name" value="Znf_RING_CS"/>
</dbReference>
<dbReference type="Pfam" id="PF13445">
    <property type="entry name" value="zf-RING_UBOX"/>
    <property type="match status" value="1"/>
</dbReference>
<dbReference type="InterPro" id="IPR019775">
    <property type="entry name" value="WD40_repeat_CS"/>
</dbReference>
<dbReference type="Gene3D" id="2.130.10.10">
    <property type="entry name" value="YVTN repeat-like/Quinoprotein amine dehydrogenase"/>
    <property type="match status" value="2"/>
</dbReference>
<keyword evidence="3" id="KW-0677">Repeat</keyword>
<dbReference type="PROSITE" id="PS50294">
    <property type="entry name" value="WD_REPEATS_REGION"/>
    <property type="match status" value="1"/>
</dbReference>
<dbReference type="InterPro" id="IPR013083">
    <property type="entry name" value="Znf_RING/FYVE/PHD"/>
</dbReference>
<dbReference type="PROSITE" id="PS50082">
    <property type="entry name" value="WD_REPEATS_2"/>
    <property type="match status" value="3"/>
</dbReference>
<name>A0ABM1W062_APLCA</name>
<keyword evidence="1 7" id="KW-0853">WD repeat</keyword>
<dbReference type="InterPro" id="IPR001293">
    <property type="entry name" value="Znf_TRAF"/>
</dbReference>
<evidence type="ECO:0000313" key="11">
    <source>
        <dbReference type="Proteomes" id="UP000694888"/>
    </source>
</evidence>
<dbReference type="InterPro" id="IPR001841">
    <property type="entry name" value="Znf_RING"/>
</dbReference>
<dbReference type="PROSITE" id="PS00518">
    <property type="entry name" value="ZF_RING_1"/>
    <property type="match status" value="1"/>
</dbReference>
<feature type="repeat" description="WD" evidence="7">
    <location>
        <begin position="538"/>
        <end position="573"/>
    </location>
</feature>
<keyword evidence="5 6" id="KW-0862">Zinc</keyword>
<protein>
    <submittedName>
        <fullName evidence="12 13">E3 ubiquitin-protein ligase TRAF7 isoform X1</fullName>
    </submittedName>
</protein>
<reference evidence="12 13" key="1">
    <citation type="submission" date="2025-05" db="UniProtKB">
        <authorList>
            <consortium name="RefSeq"/>
        </authorList>
    </citation>
    <scope>IDENTIFICATION</scope>
</reference>
<evidence type="ECO:0000256" key="6">
    <source>
        <dbReference type="PROSITE-ProRule" id="PRU00207"/>
    </source>
</evidence>
<dbReference type="PROSITE" id="PS50089">
    <property type="entry name" value="ZF_RING_2"/>
    <property type="match status" value="1"/>
</dbReference>
<evidence type="ECO:0000256" key="5">
    <source>
        <dbReference type="ARBA" id="ARBA00022833"/>
    </source>
</evidence>
<dbReference type="SUPFAM" id="SSF57850">
    <property type="entry name" value="RING/U-box"/>
    <property type="match status" value="1"/>
</dbReference>
<dbReference type="SMART" id="SM00320">
    <property type="entry name" value="WD40"/>
    <property type="match status" value="7"/>
</dbReference>
<dbReference type="Pfam" id="PF00400">
    <property type="entry name" value="WD40"/>
    <property type="match status" value="4"/>
</dbReference>
<evidence type="ECO:0000256" key="7">
    <source>
        <dbReference type="PROSITE-ProRule" id="PRU00221"/>
    </source>
</evidence>
<gene>
    <name evidence="12 13" type="primary">LOC101864016</name>
</gene>
<dbReference type="Proteomes" id="UP000694888">
    <property type="component" value="Unplaced"/>
</dbReference>
<organism evidence="11 12">
    <name type="scientific">Aplysia californica</name>
    <name type="common">California sea hare</name>
    <dbReference type="NCBI Taxonomy" id="6500"/>
    <lineage>
        <taxon>Eukaryota</taxon>
        <taxon>Metazoa</taxon>
        <taxon>Spiralia</taxon>
        <taxon>Lophotrochozoa</taxon>
        <taxon>Mollusca</taxon>
        <taxon>Gastropoda</taxon>
        <taxon>Heterobranchia</taxon>
        <taxon>Euthyneura</taxon>
        <taxon>Tectipleura</taxon>
        <taxon>Aplysiida</taxon>
        <taxon>Aplysioidea</taxon>
        <taxon>Aplysiidae</taxon>
        <taxon>Aplysia</taxon>
    </lineage>
</organism>
<keyword evidence="2 6" id="KW-0479">Metal-binding</keyword>
<feature type="repeat" description="WD" evidence="7">
    <location>
        <begin position="373"/>
        <end position="412"/>
    </location>
</feature>
<feature type="zinc finger region" description="TRAF-type" evidence="6">
    <location>
        <begin position="112"/>
        <end position="159"/>
    </location>
</feature>
<dbReference type="Gene3D" id="3.30.40.10">
    <property type="entry name" value="Zinc/RING finger domain, C3HC4 (zinc finger)"/>
    <property type="match status" value="2"/>
</dbReference>
<sequence>MDIVDNVQTRFVQEPSLHLKCPVCQQLYTEPVINIKCGHTFCHSCAFNATHCPLDGAHCDTSQLVVNRLVVGQIEDLQVYCRHGGTPSEAENGQNGIDCCEEILSYGKREEHEKSCPYALVPCPNSELCGDIRRKDLEEHLLNCVRTPCEHHSKGCTFCGSRSAVEDHVKSCDFRDVSMHDAQLLQRLLGQEAAVKQLRTDNGRLTSQVAELQKVNKEMTSHVDKQNSVIQGLQLQLDELTARVNQFSSGVQIKRPISGSQLSLLEGETDNMDSHNNNHKNNFFLSCVPVSSSSGVTGLKSTSVSSSRTTSPRRNMEKWEMPLHFKCIGTLRGHKDIVWCMTTRKGRLYSAGADGVVKIWSLEQLATGCISNIQAHKNVIHCISSWGNSLITAGADMMISFWDLDTNEYKSSIQAAHEKIICSMVVHEDLLITSSFSVIKVWDLKTLTLKSTLTGLSHWVRALAVNKSKGKLYSGSHNAVHVWEMKDNFDRLATIDHECGSVYSLAVTQTYIITGHSEAFDKNILLFNAETHEVVTSLYGHFGTITSLVTSPSGRFFFSASQDSTIQLWSLENLLPIQRLSRHQGSVNTLTIHGDFLLSGSEDHDVKVFRYFPKIQ</sequence>
<accession>A0ABM1W062</accession>
<dbReference type="PROSITE" id="PS00678">
    <property type="entry name" value="WD_REPEATS_1"/>
    <property type="match status" value="1"/>
</dbReference>
<dbReference type="RefSeq" id="XP_035828055.1">
    <property type="nucleotide sequence ID" value="XM_035972162.1"/>
</dbReference>
<dbReference type="GeneID" id="101864016"/>
<evidence type="ECO:0000313" key="12">
    <source>
        <dbReference type="RefSeq" id="XP_035828055.1"/>
    </source>
</evidence>
<evidence type="ECO:0000313" key="13">
    <source>
        <dbReference type="RefSeq" id="XP_035828056.1"/>
    </source>
</evidence>
<dbReference type="SMART" id="SM00184">
    <property type="entry name" value="RING"/>
    <property type="match status" value="1"/>
</dbReference>
<evidence type="ECO:0000256" key="8">
    <source>
        <dbReference type="SAM" id="Coils"/>
    </source>
</evidence>
<keyword evidence="11" id="KW-1185">Reference proteome</keyword>
<evidence type="ECO:0000256" key="3">
    <source>
        <dbReference type="ARBA" id="ARBA00022737"/>
    </source>
</evidence>
<evidence type="ECO:0000259" key="10">
    <source>
        <dbReference type="PROSITE" id="PS50145"/>
    </source>
</evidence>
<evidence type="ECO:0000256" key="2">
    <source>
        <dbReference type="ARBA" id="ARBA00022723"/>
    </source>
</evidence>
<dbReference type="InterPro" id="IPR015943">
    <property type="entry name" value="WD40/YVTN_repeat-like_dom_sf"/>
</dbReference>
<dbReference type="InterPro" id="IPR027370">
    <property type="entry name" value="Znf-RING_euk"/>
</dbReference>
<evidence type="ECO:0000259" key="9">
    <source>
        <dbReference type="PROSITE" id="PS50089"/>
    </source>
</evidence>
<feature type="repeat" description="WD" evidence="7">
    <location>
        <begin position="331"/>
        <end position="363"/>
    </location>
</feature>
<dbReference type="CDD" id="cd00200">
    <property type="entry name" value="WD40"/>
    <property type="match status" value="1"/>
</dbReference>
<feature type="domain" description="RING-type" evidence="9">
    <location>
        <begin position="21"/>
        <end position="55"/>
    </location>
</feature>
<dbReference type="SUPFAM" id="SSF50978">
    <property type="entry name" value="WD40 repeat-like"/>
    <property type="match status" value="1"/>
</dbReference>
<dbReference type="PROSITE" id="PS50145">
    <property type="entry name" value="ZF_TRAF"/>
    <property type="match status" value="1"/>
</dbReference>